<dbReference type="InterPro" id="IPR023393">
    <property type="entry name" value="START-like_dom_sf"/>
</dbReference>
<dbReference type="InterPro" id="IPR013538">
    <property type="entry name" value="ASHA1/2-like_C"/>
</dbReference>
<dbReference type="SUPFAM" id="SSF55961">
    <property type="entry name" value="Bet v1-like"/>
    <property type="match status" value="1"/>
</dbReference>
<gene>
    <name evidence="3" type="ORF">SDC9_98182</name>
</gene>
<dbReference type="AlphaFoldDB" id="A0A645AKQ1"/>
<dbReference type="Gene3D" id="3.30.530.20">
    <property type="match status" value="1"/>
</dbReference>
<protein>
    <recommendedName>
        <fullName evidence="2">Activator of Hsp90 ATPase homologue 1/2-like C-terminal domain-containing protein</fullName>
    </recommendedName>
</protein>
<reference evidence="3" key="1">
    <citation type="submission" date="2019-08" db="EMBL/GenBank/DDBJ databases">
        <authorList>
            <person name="Kucharzyk K."/>
            <person name="Murdoch R.W."/>
            <person name="Higgins S."/>
            <person name="Loffler F."/>
        </authorList>
    </citation>
    <scope>NUCLEOTIDE SEQUENCE</scope>
</reference>
<accession>A0A645AKQ1</accession>
<proteinExistence type="inferred from homology"/>
<dbReference type="EMBL" id="VSSQ01013414">
    <property type="protein sequence ID" value="MPM51433.1"/>
    <property type="molecule type" value="Genomic_DNA"/>
</dbReference>
<dbReference type="CDD" id="cd07814">
    <property type="entry name" value="SRPBCC_CalC_Aha1-like"/>
    <property type="match status" value="1"/>
</dbReference>
<evidence type="ECO:0000313" key="3">
    <source>
        <dbReference type="EMBL" id="MPM51433.1"/>
    </source>
</evidence>
<organism evidence="3">
    <name type="scientific">bioreactor metagenome</name>
    <dbReference type="NCBI Taxonomy" id="1076179"/>
    <lineage>
        <taxon>unclassified sequences</taxon>
        <taxon>metagenomes</taxon>
        <taxon>ecological metagenomes</taxon>
    </lineage>
</organism>
<name>A0A645AKQ1_9ZZZZ</name>
<feature type="domain" description="Activator of Hsp90 ATPase homologue 1/2-like C-terminal" evidence="2">
    <location>
        <begin position="12"/>
        <end position="144"/>
    </location>
</feature>
<evidence type="ECO:0000256" key="1">
    <source>
        <dbReference type="ARBA" id="ARBA00006817"/>
    </source>
</evidence>
<comment type="caution">
    <text evidence="3">The sequence shown here is derived from an EMBL/GenBank/DDBJ whole genome shotgun (WGS) entry which is preliminary data.</text>
</comment>
<sequence>MKTLTFETTILTTLEKLWSAWTCPELITKWFAPEANISPVVGGAFELFFDPSNKEHMTTKGCKIIEFNPYKTLSVTWKGPDDFENIMNKTPLTVVNVTFLEEGKLLKVKVAHCGFGDDKQWNDAINWHEIAWNGVLISLKDYLENNEGVCCCCS</sequence>
<evidence type="ECO:0000259" key="2">
    <source>
        <dbReference type="Pfam" id="PF08327"/>
    </source>
</evidence>
<comment type="similarity">
    <text evidence="1">Belongs to the AHA1 family.</text>
</comment>
<dbReference type="Pfam" id="PF08327">
    <property type="entry name" value="AHSA1"/>
    <property type="match status" value="1"/>
</dbReference>